<gene>
    <name evidence="1" type="ORF">NPD5_306</name>
</gene>
<evidence type="ECO:0000313" key="2">
    <source>
        <dbReference type="Proteomes" id="UP000182204"/>
    </source>
</evidence>
<proteinExistence type="predicted"/>
<accession>A0A1J1CWV6</accession>
<name>A0A1J1CWV6_CLOSG</name>
<reference evidence="1 2" key="1">
    <citation type="submission" date="2015-11" db="EMBL/GenBank/DDBJ databases">
        <authorList>
            <person name="Hill K.K."/>
            <person name="Shirey T.B."/>
            <person name="Raphael B."/>
            <person name="Daligault H.E."/>
            <person name="Davenport K.W."/>
            <person name="Bruce D.C."/>
            <person name="Foley B.T."/>
            <person name="Johnson S.L."/>
        </authorList>
    </citation>
    <scope>NUCLEOTIDE SEQUENCE [LARGE SCALE GENOMIC DNA]</scope>
    <source>
        <strain evidence="1 2">CDC_1632</strain>
    </source>
</reference>
<dbReference type="AlphaFoldDB" id="A0A1J1CWV6"/>
<sequence>MYLTNRDKEIFKFIEQYGSITINQCSKIFFSKCKQNYYQARKRLKLLSDNKYLKRYRKDMRSEAVYYLDKKLSAHDLKVLDIYAELLHLGAEIKYFEREYIIPTKNKEYRADGLVECTKDGYFYPILIEVDYTHFTSNKKLLDIYNSNYFQDKYKDLDTDIFPTVLILRPFLSNNINNLPFNIIYSTMCINNINTLFN</sequence>
<dbReference type="Proteomes" id="UP000182204">
    <property type="component" value="Chromosome"/>
</dbReference>
<evidence type="ECO:0000313" key="1">
    <source>
        <dbReference type="EMBL" id="APH15789.1"/>
    </source>
</evidence>
<organism evidence="1 2">
    <name type="scientific">Clostridium sporogenes</name>
    <dbReference type="NCBI Taxonomy" id="1509"/>
    <lineage>
        <taxon>Bacteria</taxon>
        <taxon>Bacillati</taxon>
        <taxon>Bacillota</taxon>
        <taxon>Clostridia</taxon>
        <taxon>Eubacteriales</taxon>
        <taxon>Clostridiaceae</taxon>
        <taxon>Clostridium</taxon>
    </lineage>
</organism>
<dbReference type="EMBL" id="CP013243">
    <property type="protein sequence ID" value="APH15789.1"/>
    <property type="molecule type" value="Genomic_DNA"/>
</dbReference>
<dbReference type="RefSeq" id="WP_072584300.1">
    <property type="nucleotide sequence ID" value="NZ_CP013242.1"/>
</dbReference>
<protein>
    <submittedName>
        <fullName evidence="1">Replication-relaxation family protein</fullName>
    </submittedName>
</protein>